<dbReference type="GO" id="GO:0005525">
    <property type="term" value="F:GTP binding"/>
    <property type="evidence" value="ECO:0007669"/>
    <property type="project" value="UniProtKB-KW"/>
</dbReference>
<accession>A0A6P6LFI7</accession>
<organism evidence="7 8">
    <name type="scientific">Carassius auratus</name>
    <name type="common">Goldfish</name>
    <dbReference type="NCBI Taxonomy" id="7957"/>
    <lineage>
        <taxon>Eukaryota</taxon>
        <taxon>Metazoa</taxon>
        <taxon>Chordata</taxon>
        <taxon>Craniata</taxon>
        <taxon>Vertebrata</taxon>
        <taxon>Euteleostomi</taxon>
        <taxon>Actinopterygii</taxon>
        <taxon>Neopterygii</taxon>
        <taxon>Teleostei</taxon>
        <taxon>Ostariophysi</taxon>
        <taxon>Cypriniformes</taxon>
        <taxon>Cyprinidae</taxon>
        <taxon>Cyprininae</taxon>
        <taxon>Carassius</taxon>
    </lineage>
</organism>
<dbReference type="InterPro" id="IPR007743">
    <property type="entry name" value="Immunity-related_GTPase-like"/>
</dbReference>
<reference evidence="8" key="1">
    <citation type="submission" date="2025-08" db="UniProtKB">
        <authorList>
            <consortium name="RefSeq"/>
        </authorList>
    </citation>
    <scope>IDENTIFICATION</scope>
    <source>
        <strain evidence="8">Wakin</strain>
        <tissue evidence="8">Muscle</tissue>
    </source>
</reference>
<evidence type="ECO:0000256" key="1">
    <source>
        <dbReference type="ARBA" id="ARBA00005429"/>
    </source>
</evidence>
<dbReference type="RefSeq" id="XP_026083373.1">
    <property type="nucleotide sequence ID" value="XM_026227588.1"/>
</dbReference>
<feature type="compositionally biased region" description="Polar residues" evidence="5">
    <location>
        <begin position="107"/>
        <end position="117"/>
    </location>
</feature>
<sequence length="569" mass="63766">MEEKLSDAKLKCMLAPWRFSFRAPGFENRLVMALQLFEHFPLDIAVTGGTPEANAQLASAICGPGEETEEEEWETDDEGDEEEETDEEEEAEDWEEDESGDEEPSIKLNTNRQSSSGGKRVRIAEHAEYIGRSIPDFDSVILHSQIPNVRVWTVQGHPTSNSIINNLTNQQYDSTCYDVLVVLTTEKHKEDQMWLKMELHGRDQPFFLVQAEQDWDVVEEKPTGPCMTCVWERMRARKLELQKKSKEVFGETADSDEDSKNTSNDSQDPESVKMKDIAKVLAEALPELRKKAFSQFLVVITKELQIPKFLSDDTQFVVSTALRSRKINQDDLDQIIKLSQVRDLTDNPSKLQAILAALSHFRLDIGVLGETGCGSSSLVNALLGLENGDDRAASTGVTEMTKEAVKYPSPSPNICFWDLPGTGKISDFGSLSCVSSSSESQRITSALSLCDVYILVSPLRLRLGAIQLLQQASSLGKECYLVLSMADLIEEKSIVEVRQWTEEVLGKLGLQQSIFLVSAHHPETLDLPKLKETMNAAFPNHKRVAFARYAAKQLDGDVFWKRSDSCKFM</sequence>
<dbReference type="GO" id="GO:0016787">
    <property type="term" value="F:hydrolase activity"/>
    <property type="evidence" value="ECO:0007669"/>
    <property type="project" value="UniProtKB-KW"/>
</dbReference>
<evidence type="ECO:0000313" key="7">
    <source>
        <dbReference type="Proteomes" id="UP000515129"/>
    </source>
</evidence>
<feature type="region of interest" description="Disordered" evidence="5">
    <location>
        <begin position="249"/>
        <end position="272"/>
    </location>
</feature>
<dbReference type="GeneID" id="113059241"/>
<evidence type="ECO:0000256" key="3">
    <source>
        <dbReference type="ARBA" id="ARBA00022801"/>
    </source>
</evidence>
<dbReference type="PANTHER" id="PTHR32341:SF10">
    <property type="entry name" value="INTERFERON-INDUCIBLE GTPASE 5"/>
    <property type="match status" value="1"/>
</dbReference>
<keyword evidence="3" id="KW-0378">Hydrolase</keyword>
<evidence type="ECO:0000256" key="5">
    <source>
        <dbReference type="SAM" id="MobiDB-lite"/>
    </source>
</evidence>
<feature type="compositionally biased region" description="Acidic residues" evidence="5">
    <location>
        <begin position="66"/>
        <end position="103"/>
    </location>
</feature>
<dbReference type="KEGG" id="caua:113059241"/>
<evidence type="ECO:0000313" key="8">
    <source>
        <dbReference type="RefSeq" id="XP_026083373.1"/>
    </source>
</evidence>
<dbReference type="Proteomes" id="UP000515129">
    <property type="component" value="Chromosome 41"/>
</dbReference>
<dbReference type="OrthoDB" id="422720at2759"/>
<dbReference type="SUPFAM" id="SSF52540">
    <property type="entry name" value="P-loop containing nucleoside triphosphate hydrolases"/>
    <property type="match status" value="1"/>
</dbReference>
<dbReference type="Gene3D" id="3.40.50.300">
    <property type="entry name" value="P-loop containing nucleotide triphosphate hydrolases"/>
    <property type="match status" value="1"/>
</dbReference>
<gene>
    <name evidence="8" type="primary">LOC113059241</name>
</gene>
<name>A0A6P6LFI7_CARAU</name>
<dbReference type="InterPro" id="IPR030385">
    <property type="entry name" value="G_IRG_dom"/>
</dbReference>
<keyword evidence="7" id="KW-1185">Reference proteome</keyword>
<dbReference type="InterPro" id="IPR027417">
    <property type="entry name" value="P-loop_NTPase"/>
</dbReference>
<keyword evidence="2" id="KW-0547">Nucleotide-binding</keyword>
<keyword evidence="4" id="KW-0342">GTP-binding</keyword>
<comment type="similarity">
    <text evidence="1">Belongs to the TRAFAC class dynamin-like GTPase superfamily. IRG family.</text>
</comment>
<dbReference type="InterPro" id="IPR051515">
    <property type="entry name" value="IRG"/>
</dbReference>
<dbReference type="Pfam" id="PF05049">
    <property type="entry name" value="IIGP"/>
    <property type="match status" value="1"/>
</dbReference>
<dbReference type="AlphaFoldDB" id="A0A6P6LFI7"/>
<evidence type="ECO:0000256" key="2">
    <source>
        <dbReference type="ARBA" id="ARBA00022741"/>
    </source>
</evidence>
<evidence type="ECO:0000259" key="6">
    <source>
        <dbReference type="PROSITE" id="PS51716"/>
    </source>
</evidence>
<dbReference type="PROSITE" id="PS51716">
    <property type="entry name" value="G_IRG"/>
    <property type="match status" value="1"/>
</dbReference>
<dbReference type="PANTHER" id="PTHR32341">
    <property type="entry name" value="INTERFERON-INDUCIBLE GTPASE"/>
    <property type="match status" value="1"/>
</dbReference>
<protein>
    <submittedName>
        <fullName evidence="8">Uncharacterized protein LOC113059241</fullName>
    </submittedName>
</protein>
<evidence type="ECO:0000256" key="4">
    <source>
        <dbReference type="ARBA" id="ARBA00023134"/>
    </source>
</evidence>
<feature type="domain" description="IRG-type G" evidence="6">
    <location>
        <begin position="361"/>
        <end position="537"/>
    </location>
</feature>
<dbReference type="GO" id="GO:0016020">
    <property type="term" value="C:membrane"/>
    <property type="evidence" value="ECO:0007669"/>
    <property type="project" value="InterPro"/>
</dbReference>
<feature type="region of interest" description="Disordered" evidence="5">
    <location>
        <begin position="61"/>
        <end position="119"/>
    </location>
</feature>
<proteinExistence type="inferred from homology"/>